<comment type="caution">
    <text evidence="1">The sequence shown here is derived from an EMBL/GenBank/DDBJ whole genome shotgun (WGS) entry which is preliminary data.</text>
</comment>
<evidence type="ECO:0000313" key="2">
    <source>
        <dbReference type="Proteomes" id="UP001234297"/>
    </source>
</evidence>
<gene>
    <name evidence="1" type="ORF">MRB53_022235</name>
</gene>
<reference evidence="1 2" key="1">
    <citation type="journal article" date="2022" name="Hortic Res">
        <title>A haplotype resolved chromosomal level avocado genome allows analysis of novel avocado genes.</title>
        <authorList>
            <person name="Nath O."/>
            <person name="Fletcher S.J."/>
            <person name="Hayward A."/>
            <person name="Shaw L.M."/>
            <person name="Masouleh A.K."/>
            <person name="Furtado A."/>
            <person name="Henry R.J."/>
            <person name="Mitter N."/>
        </authorList>
    </citation>
    <scope>NUCLEOTIDE SEQUENCE [LARGE SCALE GENOMIC DNA]</scope>
    <source>
        <strain evidence="2">cv. Hass</strain>
    </source>
</reference>
<evidence type="ECO:0000313" key="1">
    <source>
        <dbReference type="EMBL" id="KAJ8628912.1"/>
    </source>
</evidence>
<sequence length="278" mass="31015">MDRRLFEAAMEGNREMLLKLLDDDPRIDLDRLIRLLVQNGTVDVNAVNIHGSMPFDVSLGKLHPQWDTDFNLIDAGAKRSVRIFWIGLNRMSGSSINEALLVVAILMVTVAFQAGINPPGGVWQDTGYHNATLPNAPQSSAPKLVHHYAGQSVMAHVDPKRYSTFSFYNDFTLSSSMFVIVLLLKERFVKSPLYKVAAICFTFNSVFTMSAAFAVSLPYISSEVKDLPIPLVELFWPMVLVVMAFPPNFHVVWYETIGSAPGQRRRTTSVQARAVGRP</sequence>
<accession>A0ACC2L6D0</accession>
<dbReference type="EMBL" id="CM056815">
    <property type="protein sequence ID" value="KAJ8628912.1"/>
    <property type="molecule type" value="Genomic_DNA"/>
</dbReference>
<proteinExistence type="predicted"/>
<protein>
    <submittedName>
        <fullName evidence="1">Uncharacterized protein</fullName>
    </submittedName>
</protein>
<keyword evidence="2" id="KW-1185">Reference proteome</keyword>
<dbReference type="Proteomes" id="UP001234297">
    <property type="component" value="Chromosome 7"/>
</dbReference>
<organism evidence="1 2">
    <name type="scientific">Persea americana</name>
    <name type="common">Avocado</name>
    <dbReference type="NCBI Taxonomy" id="3435"/>
    <lineage>
        <taxon>Eukaryota</taxon>
        <taxon>Viridiplantae</taxon>
        <taxon>Streptophyta</taxon>
        <taxon>Embryophyta</taxon>
        <taxon>Tracheophyta</taxon>
        <taxon>Spermatophyta</taxon>
        <taxon>Magnoliopsida</taxon>
        <taxon>Magnoliidae</taxon>
        <taxon>Laurales</taxon>
        <taxon>Lauraceae</taxon>
        <taxon>Persea</taxon>
    </lineage>
</organism>
<name>A0ACC2L6D0_PERAE</name>